<proteinExistence type="predicted"/>
<dbReference type="EMBL" id="SDPU01000037">
    <property type="protein sequence ID" value="RYU08830.1"/>
    <property type="molecule type" value="Genomic_DNA"/>
</dbReference>
<sequence length="73" mass="7667">MSSEQVPPGVRAYSRAFVAVLVLGVVVLVVLAATGPQAHRDAFLGLAVLWGAIGAGAVWLLVAVERRLRNHGH</sequence>
<keyword evidence="3" id="KW-1185">Reference proteome</keyword>
<reference evidence="2 3" key="1">
    <citation type="submission" date="2019-01" db="EMBL/GenBank/DDBJ databases">
        <title>Nocardioides guangzhouensis sp. nov., an actinobacterium isolated from soil.</title>
        <authorList>
            <person name="Fu Y."/>
            <person name="Cai Y."/>
            <person name="Lin Z."/>
            <person name="Chen P."/>
        </authorList>
    </citation>
    <scope>NUCLEOTIDE SEQUENCE [LARGE SCALE GENOMIC DNA]</scope>
    <source>
        <strain evidence="2 3">NBRC 105384</strain>
    </source>
</reference>
<keyword evidence="1" id="KW-1133">Transmembrane helix</keyword>
<evidence type="ECO:0000313" key="2">
    <source>
        <dbReference type="EMBL" id="RYU08830.1"/>
    </source>
</evidence>
<comment type="caution">
    <text evidence="2">The sequence shown here is derived from an EMBL/GenBank/DDBJ whole genome shotgun (WGS) entry which is preliminary data.</text>
</comment>
<dbReference type="AlphaFoldDB" id="A0A4Q5ISS2"/>
<keyword evidence="1" id="KW-0472">Membrane</keyword>
<gene>
    <name evidence="2" type="ORF">ETU37_22475</name>
</gene>
<keyword evidence="1" id="KW-0812">Transmembrane</keyword>
<protein>
    <submittedName>
        <fullName evidence="2">Uncharacterized protein</fullName>
    </submittedName>
</protein>
<evidence type="ECO:0000256" key="1">
    <source>
        <dbReference type="SAM" id="Phobius"/>
    </source>
</evidence>
<organism evidence="2 3">
    <name type="scientific">Nocardioides iriomotensis</name>
    <dbReference type="NCBI Taxonomy" id="715784"/>
    <lineage>
        <taxon>Bacteria</taxon>
        <taxon>Bacillati</taxon>
        <taxon>Actinomycetota</taxon>
        <taxon>Actinomycetes</taxon>
        <taxon>Propionibacteriales</taxon>
        <taxon>Nocardioidaceae</taxon>
        <taxon>Nocardioides</taxon>
    </lineage>
</organism>
<accession>A0A4Q5ISS2</accession>
<dbReference type="Proteomes" id="UP000291189">
    <property type="component" value="Unassembled WGS sequence"/>
</dbReference>
<dbReference type="RefSeq" id="WP_129989651.1">
    <property type="nucleotide sequence ID" value="NZ_SDPU01000037.1"/>
</dbReference>
<evidence type="ECO:0000313" key="3">
    <source>
        <dbReference type="Proteomes" id="UP000291189"/>
    </source>
</evidence>
<feature type="transmembrane region" description="Helical" evidence="1">
    <location>
        <begin position="12"/>
        <end position="36"/>
    </location>
</feature>
<feature type="transmembrane region" description="Helical" evidence="1">
    <location>
        <begin position="42"/>
        <end position="64"/>
    </location>
</feature>
<name>A0A4Q5ISS2_9ACTN</name>